<dbReference type="PANTHER" id="PTHR48011:SF21">
    <property type="entry name" value="PROTEIN KINASE DOMAIN-CONTAINING PROTEIN"/>
    <property type="match status" value="1"/>
</dbReference>
<feature type="compositionally biased region" description="Acidic residues" evidence="1">
    <location>
        <begin position="341"/>
        <end position="367"/>
    </location>
</feature>
<organism evidence="3 4">
    <name type="scientific">Tanacetum coccineum</name>
    <dbReference type="NCBI Taxonomy" id="301880"/>
    <lineage>
        <taxon>Eukaryota</taxon>
        <taxon>Viridiplantae</taxon>
        <taxon>Streptophyta</taxon>
        <taxon>Embryophyta</taxon>
        <taxon>Tracheophyta</taxon>
        <taxon>Spermatophyta</taxon>
        <taxon>Magnoliopsida</taxon>
        <taxon>eudicotyledons</taxon>
        <taxon>Gunneridae</taxon>
        <taxon>Pentapetalae</taxon>
        <taxon>asterids</taxon>
        <taxon>campanulids</taxon>
        <taxon>Asterales</taxon>
        <taxon>Asteraceae</taxon>
        <taxon>Asteroideae</taxon>
        <taxon>Anthemideae</taxon>
        <taxon>Anthemidinae</taxon>
        <taxon>Tanacetum</taxon>
    </lineage>
</organism>
<evidence type="ECO:0000259" key="2">
    <source>
        <dbReference type="PROSITE" id="PS50011"/>
    </source>
</evidence>
<dbReference type="Gene3D" id="1.10.510.10">
    <property type="entry name" value="Transferase(Phosphotransferase) domain 1"/>
    <property type="match status" value="1"/>
</dbReference>
<dbReference type="PANTHER" id="PTHR48011">
    <property type="entry name" value="CCR4-NOT TRANSCRIPTIONAL COMPLEX SUBUNIT CAF120-RELATED"/>
    <property type="match status" value="1"/>
</dbReference>
<reference evidence="3" key="1">
    <citation type="journal article" date="2022" name="Int. J. Mol. Sci.">
        <title>Draft Genome of Tanacetum Coccineum: Genomic Comparison of Closely Related Tanacetum-Family Plants.</title>
        <authorList>
            <person name="Yamashiro T."/>
            <person name="Shiraishi A."/>
            <person name="Nakayama K."/>
            <person name="Satake H."/>
        </authorList>
    </citation>
    <scope>NUCLEOTIDE SEQUENCE</scope>
</reference>
<protein>
    <submittedName>
        <fullName evidence="3">Mitogen-activated protein kinase kinase kinase 17-like protein</fullName>
    </submittedName>
</protein>
<dbReference type="PROSITE" id="PS00108">
    <property type="entry name" value="PROTEIN_KINASE_ST"/>
    <property type="match status" value="1"/>
</dbReference>
<accession>A0ABQ4WSH1</accession>
<name>A0ABQ4WSH1_9ASTR</name>
<dbReference type="Pfam" id="PF00069">
    <property type="entry name" value="Pkinase"/>
    <property type="match status" value="1"/>
</dbReference>
<feature type="domain" description="Protein kinase" evidence="2">
    <location>
        <begin position="38"/>
        <end position="311"/>
    </location>
</feature>
<dbReference type="EMBL" id="BQNB010008894">
    <property type="protein sequence ID" value="GJS55828.1"/>
    <property type="molecule type" value="Genomic_DNA"/>
</dbReference>
<evidence type="ECO:0000313" key="3">
    <source>
        <dbReference type="EMBL" id="GJS55828.1"/>
    </source>
</evidence>
<dbReference type="InterPro" id="IPR000719">
    <property type="entry name" value="Prot_kinase_dom"/>
</dbReference>
<dbReference type="InterPro" id="IPR008271">
    <property type="entry name" value="Ser/Thr_kinase_AS"/>
</dbReference>
<evidence type="ECO:0000313" key="4">
    <source>
        <dbReference type="Proteomes" id="UP001151760"/>
    </source>
</evidence>
<dbReference type="SMART" id="SM00220">
    <property type="entry name" value="S_TKc"/>
    <property type="match status" value="1"/>
</dbReference>
<comment type="caution">
    <text evidence="3">The sequence shown here is derived from an EMBL/GenBank/DDBJ whole genome shotgun (WGS) entry which is preliminary data.</text>
</comment>
<gene>
    <name evidence="3" type="ORF">Tco_0629190</name>
</gene>
<dbReference type="Proteomes" id="UP001151760">
    <property type="component" value="Unassembled WGS sequence"/>
</dbReference>
<dbReference type="InterPro" id="IPR052751">
    <property type="entry name" value="Plant_MAPKKK"/>
</dbReference>
<keyword evidence="4" id="KW-1185">Reference proteome</keyword>
<dbReference type="PROSITE" id="PS50011">
    <property type="entry name" value="PROTEIN_KINASE_DOM"/>
    <property type="match status" value="1"/>
</dbReference>
<evidence type="ECO:0000256" key="1">
    <source>
        <dbReference type="SAM" id="MobiDB-lite"/>
    </source>
</evidence>
<sequence length="403" mass="44958">MMLNSKDSYMKKRSLTDKQNVYEAKRSKQEDNGDHAPWIRRSVVGKASYGSVFVANVKAQSKYSLYPSIMAVKSAEVSVSGAIPKEKEVMDNICGSAYVIKCFGEEITLENNQMVYNLLFEFASGGTLADVIEMSHGKGLLEVDVKRYARSILKGLSHVHKRGYVHCDLKPENILIVPNKNSDGFIAKVGDLGLAKRVKQVKKKDPGRYWRGNPLYFSPEAVISGVQKPPADIWAFGCIVFEMLTGKQLWHAYKDLDKNEVLIRVGYENEIKLVISSSSVSNEGKSFLKGCLCKQVVRRLSADELLDHSFLKRLVDDDVNEAEDSQGLLEINAITSYSSFSDDDDDGSGYEGGDDEGSDDEGNDDELWMSTDRSSYAFSPWLDRATDARLNEVRIPVRLGLSK</sequence>
<feature type="region of interest" description="Disordered" evidence="1">
    <location>
        <begin position="338"/>
        <end position="369"/>
    </location>
</feature>
<dbReference type="SUPFAM" id="SSF56112">
    <property type="entry name" value="Protein kinase-like (PK-like)"/>
    <property type="match status" value="1"/>
</dbReference>
<dbReference type="InterPro" id="IPR011009">
    <property type="entry name" value="Kinase-like_dom_sf"/>
</dbReference>
<reference evidence="3" key="2">
    <citation type="submission" date="2022-01" db="EMBL/GenBank/DDBJ databases">
        <authorList>
            <person name="Yamashiro T."/>
            <person name="Shiraishi A."/>
            <person name="Satake H."/>
            <person name="Nakayama K."/>
        </authorList>
    </citation>
    <scope>NUCLEOTIDE SEQUENCE</scope>
</reference>
<proteinExistence type="predicted"/>